<evidence type="ECO:0000313" key="2">
    <source>
        <dbReference type="Proteomes" id="UP000649151"/>
    </source>
</evidence>
<accession>A0ABR7IQZ9</accession>
<gene>
    <name evidence="1" type="ORF">H8Z77_05885</name>
</gene>
<evidence type="ECO:0000313" key="1">
    <source>
        <dbReference type="EMBL" id="MBC5787552.1"/>
    </source>
</evidence>
<dbReference type="Proteomes" id="UP000649151">
    <property type="component" value="Unassembled WGS sequence"/>
</dbReference>
<dbReference type="InterPro" id="IPR003772">
    <property type="entry name" value="YceD"/>
</dbReference>
<proteinExistence type="predicted"/>
<dbReference type="RefSeq" id="WP_069988371.1">
    <property type="nucleotide sequence ID" value="NZ_JACOQK010000001.1"/>
</dbReference>
<dbReference type="EMBL" id="JACOQK010000001">
    <property type="protein sequence ID" value="MBC5787552.1"/>
    <property type="molecule type" value="Genomic_DNA"/>
</dbReference>
<keyword evidence="2" id="KW-1185">Reference proteome</keyword>
<name>A0ABR7IQZ9_9CLOT</name>
<dbReference type="Pfam" id="PF02620">
    <property type="entry name" value="YceD"/>
    <property type="match status" value="1"/>
</dbReference>
<organism evidence="1 2">
    <name type="scientific">Clostridium facile</name>
    <dbReference type="NCBI Taxonomy" id="2763035"/>
    <lineage>
        <taxon>Bacteria</taxon>
        <taxon>Bacillati</taxon>
        <taxon>Bacillota</taxon>
        <taxon>Clostridia</taxon>
        <taxon>Eubacteriales</taxon>
        <taxon>Clostridiaceae</taxon>
        <taxon>Clostridium</taxon>
    </lineage>
</organism>
<comment type="caution">
    <text evidence="1">The sequence shown here is derived from an EMBL/GenBank/DDBJ whole genome shotgun (WGS) entry which is preliminary data.</text>
</comment>
<protein>
    <submittedName>
        <fullName evidence="1">DUF177 domain-containing protein</fullName>
    </submittedName>
</protein>
<reference evidence="1 2" key="1">
    <citation type="submission" date="2020-08" db="EMBL/GenBank/DDBJ databases">
        <title>Genome public.</title>
        <authorList>
            <person name="Liu C."/>
            <person name="Sun Q."/>
        </authorList>
    </citation>
    <scope>NUCLEOTIDE SEQUENCE [LARGE SCALE GENOMIC DNA]</scope>
    <source>
        <strain evidence="1 2">NSJ-27</strain>
    </source>
</reference>
<sequence length="150" mass="17083">MIIDLRQLFDVIGDHKRIDYKLDLSEYTLDQNKPFPHPVHVVGEITNQVGIVTLQMTVSTLANFVCDRCLDEFQVDYEEEFEHIIVRKLTGQNDDYIVAENARLDLDELVLNDVALSLPTKILCKEDCKGLCCNCGANLNITECKCGEFQ</sequence>